<evidence type="ECO:0000313" key="1">
    <source>
        <dbReference type="EMBL" id="JAH22719.1"/>
    </source>
</evidence>
<dbReference type="AlphaFoldDB" id="A0A0E9R0Q9"/>
<dbReference type="EMBL" id="GBXM01085858">
    <property type="protein sequence ID" value="JAH22719.1"/>
    <property type="molecule type" value="Transcribed_RNA"/>
</dbReference>
<protein>
    <submittedName>
        <fullName evidence="1">Uncharacterized protein</fullName>
    </submittedName>
</protein>
<reference evidence="1" key="1">
    <citation type="submission" date="2014-11" db="EMBL/GenBank/DDBJ databases">
        <authorList>
            <person name="Amaro Gonzalez C."/>
        </authorList>
    </citation>
    <scope>NUCLEOTIDE SEQUENCE</scope>
</reference>
<organism evidence="1">
    <name type="scientific">Anguilla anguilla</name>
    <name type="common">European freshwater eel</name>
    <name type="synonym">Muraena anguilla</name>
    <dbReference type="NCBI Taxonomy" id="7936"/>
    <lineage>
        <taxon>Eukaryota</taxon>
        <taxon>Metazoa</taxon>
        <taxon>Chordata</taxon>
        <taxon>Craniata</taxon>
        <taxon>Vertebrata</taxon>
        <taxon>Euteleostomi</taxon>
        <taxon>Actinopterygii</taxon>
        <taxon>Neopterygii</taxon>
        <taxon>Teleostei</taxon>
        <taxon>Anguilliformes</taxon>
        <taxon>Anguillidae</taxon>
        <taxon>Anguilla</taxon>
    </lineage>
</organism>
<sequence>MNISLRGRSLMLIPEQVCKGSGCDPIYLLPSGADQANHTRHSSAVNEVPLT</sequence>
<name>A0A0E9R0Q9_ANGAN</name>
<reference evidence="1" key="2">
    <citation type="journal article" date="2015" name="Fish Shellfish Immunol.">
        <title>Early steps in the European eel (Anguilla anguilla)-Vibrio vulnificus interaction in the gills: Role of the RtxA13 toxin.</title>
        <authorList>
            <person name="Callol A."/>
            <person name="Pajuelo D."/>
            <person name="Ebbesson L."/>
            <person name="Teles M."/>
            <person name="MacKenzie S."/>
            <person name="Amaro C."/>
        </authorList>
    </citation>
    <scope>NUCLEOTIDE SEQUENCE</scope>
</reference>
<proteinExistence type="predicted"/>
<accession>A0A0E9R0Q9</accession>